<gene>
    <name evidence="2" type="ORF">KP001_14400</name>
</gene>
<proteinExistence type="predicted"/>
<accession>A0ABX8LG14</accession>
<dbReference type="RefSeq" id="WP_217286297.1">
    <property type="nucleotide sequence ID" value="NZ_CP077683.1"/>
</dbReference>
<name>A0ABX8LG14_9BACT</name>
<sequence length="272" mass="30514">MNNASFELFVRLVRQKHQQLVSNLNTVLEKLSGEDAQSKTASAEAMSLTAKDLRGLMANEDIPNWLNQTIQSLTNYTSGQWNGYNLLVSLINLKSQIESYAFVFENQKEVGFDFDAIYEHFKNESRLPELFEEIIRILEEIQSSGAVDSVTMLSALEKVIATIRRGKGGSYLSMISSWNFLMSFLKNYMWGELSKLPVIGTAMEALEKTIKEADEEMERLHQKVEADARRVVETEVKALAGKAQFPGITYRSTGGLITHQPDATITTTSTIA</sequence>
<keyword evidence="1" id="KW-0175">Coiled coil</keyword>
<evidence type="ECO:0000313" key="2">
    <source>
        <dbReference type="EMBL" id="QXE89624.1"/>
    </source>
</evidence>
<evidence type="ECO:0000313" key="3">
    <source>
        <dbReference type="Proteomes" id="UP000683559"/>
    </source>
</evidence>
<feature type="coiled-coil region" evidence="1">
    <location>
        <begin position="203"/>
        <end position="230"/>
    </location>
</feature>
<dbReference type="EMBL" id="CP077683">
    <property type="protein sequence ID" value="QXE89624.1"/>
    <property type="molecule type" value="Genomic_DNA"/>
</dbReference>
<dbReference type="Proteomes" id="UP000683559">
    <property type="component" value="Chromosome"/>
</dbReference>
<evidence type="ECO:0000256" key="1">
    <source>
        <dbReference type="SAM" id="Coils"/>
    </source>
</evidence>
<organism evidence="2 3">
    <name type="scientific">Geomonas subterranea</name>
    <dbReference type="NCBI Taxonomy" id="2847989"/>
    <lineage>
        <taxon>Bacteria</taxon>
        <taxon>Pseudomonadati</taxon>
        <taxon>Thermodesulfobacteriota</taxon>
        <taxon>Desulfuromonadia</taxon>
        <taxon>Geobacterales</taxon>
        <taxon>Geobacteraceae</taxon>
        <taxon>Geomonas</taxon>
    </lineage>
</organism>
<reference evidence="2 3" key="1">
    <citation type="submission" date="2021-06" db="EMBL/GenBank/DDBJ databases">
        <title>Gemonas diversity in paddy soil.</title>
        <authorList>
            <person name="Liu G."/>
        </authorList>
    </citation>
    <scope>NUCLEOTIDE SEQUENCE [LARGE SCALE GENOMIC DNA]</scope>
    <source>
        <strain evidence="2 3">RG2</strain>
    </source>
</reference>
<protein>
    <submittedName>
        <fullName evidence="2">Uncharacterized protein</fullName>
    </submittedName>
</protein>
<keyword evidence="3" id="KW-1185">Reference proteome</keyword>